<dbReference type="SUPFAM" id="SSF53474">
    <property type="entry name" value="alpha/beta-Hydrolases"/>
    <property type="match status" value="1"/>
</dbReference>
<dbReference type="InterPro" id="IPR003386">
    <property type="entry name" value="LACT/PDAT_acylTrfase"/>
</dbReference>
<evidence type="ECO:0000313" key="1">
    <source>
        <dbReference type="EMBL" id="KAG2611743.1"/>
    </source>
</evidence>
<keyword evidence="2" id="KW-1185">Reference proteome</keyword>
<dbReference type="Pfam" id="PF02450">
    <property type="entry name" value="LCAT"/>
    <property type="match status" value="1"/>
</dbReference>
<name>A0A8T0TRX1_PANVG</name>
<dbReference type="OrthoDB" id="190846at2759"/>
<reference evidence="1" key="1">
    <citation type="submission" date="2020-05" db="EMBL/GenBank/DDBJ databases">
        <title>WGS assembly of Panicum virgatum.</title>
        <authorList>
            <person name="Lovell J.T."/>
            <person name="Jenkins J."/>
            <person name="Shu S."/>
            <person name="Juenger T.E."/>
            <person name="Schmutz J."/>
        </authorList>
    </citation>
    <scope>NUCLEOTIDE SEQUENCE</scope>
    <source>
        <strain evidence="1">AP13</strain>
    </source>
</reference>
<accession>A0A8T0TRX1</accession>
<protein>
    <recommendedName>
        <fullName evidence="3">Lecithin-cholesterol acyltransferase-like 1</fullName>
    </recommendedName>
</protein>
<dbReference type="Gene3D" id="3.40.50.1820">
    <property type="entry name" value="alpha/beta hydrolase"/>
    <property type="match status" value="1"/>
</dbReference>
<dbReference type="Proteomes" id="UP000823388">
    <property type="component" value="Chromosome 4K"/>
</dbReference>
<evidence type="ECO:0000313" key="2">
    <source>
        <dbReference type="Proteomes" id="UP000823388"/>
    </source>
</evidence>
<dbReference type="PANTHER" id="PTHR11440">
    <property type="entry name" value="LECITHIN-CHOLESTEROL ACYLTRANSFERASE-RELATED"/>
    <property type="match status" value="1"/>
</dbReference>
<comment type="caution">
    <text evidence="1">The sequence shown here is derived from an EMBL/GenBank/DDBJ whole genome shotgun (WGS) entry which is preliminary data.</text>
</comment>
<dbReference type="EMBL" id="CM029043">
    <property type="protein sequence ID" value="KAG2611743.1"/>
    <property type="molecule type" value="Genomic_DNA"/>
</dbReference>
<dbReference type="GO" id="GO:0008374">
    <property type="term" value="F:O-acyltransferase activity"/>
    <property type="evidence" value="ECO:0007669"/>
    <property type="project" value="InterPro"/>
</dbReference>
<dbReference type="GO" id="GO:0006629">
    <property type="term" value="P:lipid metabolic process"/>
    <property type="evidence" value="ECO:0007669"/>
    <property type="project" value="InterPro"/>
</dbReference>
<evidence type="ECO:0008006" key="3">
    <source>
        <dbReference type="Google" id="ProtNLM"/>
    </source>
</evidence>
<dbReference type="AlphaFoldDB" id="A0A8T0TRX1"/>
<dbReference type="InterPro" id="IPR029058">
    <property type="entry name" value="AB_hydrolase_fold"/>
</dbReference>
<proteinExistence type="predicted"/>
<organism evidence="1 2">
    <name type="scientific">Panicum virgatum</name>
    <name type="common">Blackwell switchgrass</name>
    <dbReference type="NCBI Taxonomy" id="38727"/>
    <lineage>
        <taxon>Eukaryota</taxon>
        <taxon>Viridiplantae</taxon>
        <taxon>Streptophyta</taxon>
        <taxon>Embryophyta</taxon>
        <taxon>Tracheophyta</taxon>
        <taxon>Spermatophyta</taxon>
        <taxon>Magnoliopsida</taxon>
        <taxon>Liliopsida</taxon>
        <taxon>Poales</taxon>
        <taxon>Poaceae</taxon>
        <taxon>PACMAD clade</taxon>
        <taxon>Panicoideae</taxon>
        <taxon>Panicodae</taxon>
        <taxon>Paniceae</taxon>
        <taxon>Panicinae</taxon>
        <taxon>Panicum</taxon>
        <taxon>Panicum sect. Hiantes</taxon>
    </lineage>
</organism>
<sequence>MTVIPIICSLRAAAKSAAARREMEAPAQDHRRLIAPLALLLAALFFAGAPSAAARGAAGLHPVVLLPGFTCSQFDARLTDAYEPPPASPGCGARRQGRGWFRLWENYTALQADPALLPCYQDQLRLVYDPAAGDYRNAPGVETRVVSFGTTRSFRFDDPAQKDACMERLVEALEGAGYREGANLFGAPYDFRYAPAAPGAASAAFSAFRASLTRLVERASARNGNRPAILVTHSFGGLYATEFLNRAPLPWRRRHVKHLVMLGLGVGGSPLILQVLAAAAAAPSPPPATLRGTVLAFGNRSFGSTFSLLPSPKVYGAAPLVVTRARNYTAEEIPEFLTAAGYSDDEVARYRTRALPVTLNFRAPLVPMTAVNGVGVPTVDKVVYWDGNFTEMPRVVNGDGDGIVNLEQVLALQRFVGDDPDQPYFKSVLIPNMTHNGLVSDELGLRSVIKEIMEANRATSF</sequence>
<gene>
    <name evidence="1" type="ORF">PVAP13_4KG139400</name>
</gene>